<keyword evidence="2" id="KW-1185">Reference proteome</keyword>
<gene>
    <name evidence="1" type="ORF">BIFANG_03024</name>
</gene>
<accession>C4FFC4</accession>
<name>C4FFC4_9BIFI</name>
<dbReference type="Proteomes" id="UP000006408">
    <property type="component" value="Unassembled WGS sequence"/>
</dbReference>
<evidence type="ECO:0000313" key="1">
    <source>
        <dbReference type="EMBL" id="EEP21655.1"/>
    </source>
</evidence>
<evidence type="ECO:0000313" key="2">
    <source>
        <dbReference type="Proteomes" id="UP000006408"/>
    </source>
</evidence>
<reference evidence="1" key="1">
    <citation type="submission" date="2009-04" db="EMBL/GenBank/DDBJ databases">
        <authorList>
            <person name="Weinstock G."/>
            <person name="Sodergren E."/>
            <person name="Clifton S."/>
            <person name="Fulton L."/>
            <person name="Fulton B."/>
            <person name="Courtney L."/>
            <person name="Fronick C."/>
            <person name="Harrison M."/>
            <person name="Strong C."/>
            <person name="Farmer C."/>
            <person name="Delahaunty K."/>
            <person name="Markovic C."/>
            <person name="Hall O."/>
            <person name="Minx P."/>
            <person name="Tomlinson C."/>
            <person name="Mitreva M."/>
            <person name="Nelson J."/>
            <person name="Hou S."/>
            <person name="Wollam A."/>
            <person name="Pepin K.H."/>
            <person name="Johnson M."/>
            <person name="Bhonagiri V."/>
            <person name="Nash W.E."/>
            <person name="Warren W."/>
            <person name="Chinwalla A."/>
            <person name="Mardis E.R."/>
            <person name="Wilson R.K."/>
        </authorList>
    </citation>
    <scope>NUCLEOTIDE SEQUENCE [LARGE SCALE GENOMIC DNA]</scope>
    <source>
        <strain evidence="1">DSM 20098</strain>
    </source>
</reference>
<sequence>MNVAWVNVACLACEFFASGATMPSSACIIGYGRRYSTTNTKYEVRNDRIWECH</sequence>
<protein>
    <submittedName>
        <fullName evidence="1">Uncharacterized protein</fullName>
    </submittedName>
</protein>
<organism evidence="1 2">
    <name type="scientific">Bifidobacterium angulatum DSM 20098 = JCM 7096</name>
    <dbReference type="NCBI Taxonomy" id="518635"/>
    <lineage>
        <taxon>Bacteria</taxon>
        <taxon>Bacillati</taxon>
        <taxon>Actinomycetota</taxon>
        <taxon>Actinomycetes</taxon>
        <taxon>Bifidobacteriales</taxon>
        <taxon>Bifidobacteriaceae</taxon>
        <taxon>Bifidobacterium</taxon>
    </lineage>
</organism>
<dbReference type="EMBL" id="ABYS02000004">
    <property type="protein sequence ID" value="EEP21655.1"/>
    <property type="molecule type" value="Genomic_DNA"/>
</dbReference>
<dbReference type="AlphaFoldDB" id="C4FFC4"/>
<proteinExistence type="predicted"/>
<comment type="caution">
    <text evidence="1">The sequence shown here is derived from an EMBL/GenBank/DDBJ whole genome shotgun (WGS) entry which is preliminary data.</text>
</comment>
<dbReference type="HOGENOM" id="CLU_3058970_0_0_11"/>